<dbReference type="RefSeq" id="WP_170032176.1">
    <property type="nucleotide sequence ID" value="NZ_JABDTL010000001.1"/>
</dbReference>
<accession>A0A841H276</accession>
<proteinExistence type="predicted"/>
<dbReference type="PROSITE" id="PS51257">
    <property type="entry name" value="PROKAR_LIPOPROTEIN"/>
    <property type="match status" value="1"/>
</dbReference>
<protein>
    <recommendedName>
        <fullName evidence="3">6-bladed beta-propeller</fullName>
    </recommendedName>
</protein>
<dbReference type="SUPFAM" id="SSF50969">
    <property type="entry name" value="YVTN repeat-like/Quinoprotein amine dehydrogenase"/>
    <property type="match status" value="1"/>
</dbReference>
<dbReference type="InterPro" id="IPR011044">
    <property type="entry name" value="Quino_amine_DH_bsu"/>
</dbReference>
<reference evidence="1 2" key="1">
    <citation type="submission" date="2020-08" db="EMBL/GenBank/DDBJ databases">
        <title>Genomic Encyclopedia of Type Strains, Phase IV (KMG-IV): sequencing the most valuable type-strain genomes for metagenomic binning, comparative biology and taxonomic classification.</title>
        <authorList>
            <person name="Goeker M."/>
        </authorList>
    </citation>
    <scope>NUCLEOTIDE SEQUENCE [LARGE SCALE GENOMIC DNA]</scope>
    <source>
        <strain evidence="1 2">DSM 29007</strain>
    </source>
</reference>
<organism evidence="1 2">
    <name type="scientific">Longimicrobium terrae</name>
    <dbReference type="NCBI Taxonomy" id="1639882"/>
    <lineage>
        <taxon>Bacteria</taxon>
        <taxon>Pseudomonadati</taxon>
        <taxon>Gemmatimonadota</taxon>
        <taxon>Longimicrobiia</taxon>
        <taxon>Longimicrobiales</taxon>
        <taxon>Longimicrobiaceae</taxon>
        <taxon>Longimicrobium</taxon>
    </lineage>
</organism>
<sequence length="358" mass="37984">MRPRRWWIGVLGAGLISAITGCGTEAPSVDPGQVLRDPRRHLVEIVAGPSADPRNNFTLVMSGRVTASGKHVVLVDMRAPYVRVYRRSGQLRSAFLKDGRGPLEARSVRAVAVAGDSLILVADVDGRVRTFDLDGGLRQNLPRFPFGVVSATTACPGEWLLYGARFSPGGTSARWLHRLPIGAGPEALTSVFGETVGSAEPRSAMSSGLIATPRGAALWHTLGDRPSLVTWRCGASSAASAPLADGVRPPPGATEVRGAMVTTVGPGTRMRGGLAAARGRLWKTELVTAGTKALEYSEITAADQHVGRAARLSGYVVLLDSRPGVGVLVQVYEGDEQRVLLLSERDFLALAQERTDRP</sequence>
<evidence type="ECO:0000313" key="1">
    <source>
        <dbReference type="EMBL" id="MBB6072191.1"/>
    </source>
</evidence>
<evidence type="ECO:0000313" key="2">
    <source>
        <dbReference type="Proteomes" id="UP000582837"/>
    </source>
</evidence>
<dbReference type="AlphaFoldDB" id="A0A841H276"/>
<keyword evidence="2" id="KW-1185">Reference proteome</keyword>
<name>A0A841H276_9BACT</name>
<evidence type="ECO:0008006" key="3">
    <source>
        <dbReference type="Google" id="ProtNLM"/>
    </source>
</evidence>
<comment type="caution">
    <text evidence="1">The sequence shown here is derived from an EMBL/GenBank/DDBJ whole genome shotgun (WGS) entry which is preliminary data.</text>
</comment>
<gene>
    <name evidence="1" type="ORF">HNQ61_003853</name>
</gene>
<dbReference type="Proteomes" id="UP000582837">
    <property type="component" value="Unassembled WGS sequence"/>
</dbReference>
<dbReference type="EMBL" id="JACHIA010000013">
    <property type="protein sequence ID" value="MBB6072191.1"/>
    <property type="molecule type" value="Genomic_DNA"/>
</dbReference>